<feature type="domain" description="CheB-type methylesterase" evidence="9">
    <location>
        <begin position="142"/>
        <end position="332"/>
    </location>
</feature>
<dbReference type="RefSeq" id="WP_263332215.1">
    <property type="nucleotide sequence ID" value="NZ_JAOVQO010000001.1"/>
</dbReference>
<dbReference type="CDD" id="cd16432">
    <property type="entry name" value="CheB_Rec"/>
    <property type="match status" value="1"/>
</dbReference>
<evidence type="ECO:0000256" key="3">
    <source>
        <dbReference type="ARBA" id="ARBA00022801"/>
    </source>
</evidence>
<comment type="PTM">
    <text evidence="5">Phosphorylated by CheA. Phosphorylation of the N-terminal regulatory domain activates the methylesterase activity.</text>
</comment>
<evidence type="ECO:0000313" key="11">
    <source>
        <dbReference type="Proteomes" id="UP001209535"/>
    </source>
</evidence>
<dbReference type="CDD" id="cd17541">
    <property type="entry name" value="REC_CheB-like"/>
    <property type="match status" value="1"/>
</dbReference>
<dbReference type="InterPro" id="IPR008248">
    <property type="entry name" value="CheB-like"/>
</dbReference>
<dbReference type="PANTHER" id="PTHR42872:SF6">
    <property type="entry name" value="PROTEIN-GLUTAMATE METHYLESTERASE_PROTEIN-GLUTAMINE GLUTAMINASE"/>
    <property type="match status" value="1"/>
</dbReference>
<dbReference type="PANTHER" id="PTHR42872">
    <property type="entry name" value="PROTEIN-GLUTAMATE METHYLESTERASE/PROTEIN-GLUTAMINE GLUTAMINASE"/>
    <property type="match status" value="1"/>
</dbReference>
<keyword evidence="1 5" id="KW-0963">Cytoplasm</keyword>
<dbReference type="SUPFAM" id="SSF52738">
    <property type="entry name" value="Methylesterase CheB, C-terminal domain"/>
    <property type="match status" value="1"/>
</dbReference>
<keyword evidence="3 5" id="KW-0378">Hydrolase</keyword>
<keyword evidence="5 7" id="KW-0597">Phosphoprotein</keyword>
<feature type="active site" evidence="5 6">
    <location>
        <position position="184"/>
    </location>
</feature>
<dbReference type="GO" id="GO:0008168">
    <property type="term" value="F:methyltransferase activity"/>
    <property type="evidence" value="ECO:0007669"/>
    <property type="project" value="UniProtKB-KW"/>
</dbReference>
<comment type="catalytic activity">
    <reaction evidence="5">
        <text>L-glutaminyl-[protein] + H2O = L-glutamyl-[protein] + NH4(+)</text>
        <dbReference type="Rhea" id="RHEA:16441"/>
        <dbReference type="Rhea" id="RHEA-COMP:10207"/>
        <dbReference type="Rhea" id="RHEA-COMP:10208"/>
        <dbReference type="ChEBI" id="CHEBI:15377"/>
        <dbReference type="ChEBI" id="CHEBI:28938"/>
        <dbReference type="ChEBI" id="CHEBI:29973"/>
        <dbReference type="ChEBI" id="CHEBI:30011"/>
        <dbReference type="EC" id="3.5.1.44"/>
    </reaction>
</comment>
<dbReference type="PROSITE" id="PS50110">
    <property type="entry name" value="RESPONSE_REGULATORY"/>
    <property type="match status" value="1"/>
</dbReference>
<evidence type="ECO:0000259" key="9">
    <source>
        <dbReference type="PROSITE" id="PS50122"/>
    </source>
</evidence>
<evidence type="ECO:0000313" key="10">
    <source>
        <dbReference type="EMBL" id="MCU9846535.1"/>
    </source>
</evidence>
<accession>A0ABT2X3W3</accession>
<dbReference type="NCBIfam" id="NF001965">
    <property type="entry name" value="PRK00742.1"/>
    <property type="match status" value="1"/>
</dbReference>
<dbReference type="InterPro" id="IPR000673">
    <property type="entry name" value="Sig_transdc_resp-reg_Me-estase"/>
</dbReference>
<sequence length="344" mass="36473">MVARLLIIDDSATMRAFIREAVAPDPRIRLVGEAADPIEARDKIRTHSPDVLTLDIEMPRMDGLSFLDLLMRIRPLPVVMISSDSPRGSAVAVEAFARGAVDCIGKPGEGCRRPFEGLGDRLVAASRARVRSPSRRSISSLPATGFRWNGRLVLIGASTGGVEALEILLSGIPADGPPIVVTQHMPRTMLERFAARLDARIAPRMRIARDGEPILPGNVYLAPGGGWNLVIGPGKPPRCRLREGEAAYGHCPSVEAMFASALHTAKDVVAVMLTGMGRDGAFAMAELRRSGARCLAQDAASSVIFGMPGAVLSTGAAEIAVPINRMSQAILELTGSVLGPPDIP</sequence>
<dbReference type="SUPFAM" id="SSF52172">
    <property type="entry name" value="CheY-like"/>
    <property type="match status" value="1"/>
</dbReference>
<comment type="caution">
    <text evidence="10">The sequence shown here is derived from an EMBL/GenBank/DDBJ whole genome shotgun (WGS) entry which is preliminary data.</text>
</comment>
<comment type="function">
    <text evidence="5">Involved in chemotaxis. Part of a chemotaxis signal transduction system that modulates chemotaxis in response to various stimuli. Catalyzes the demethylation of specific methylglutamate residues introduced into the chemoreceptors (methyl-accepting chemotaxis proteins or MCP) by CheR. Also mediates the irreversible deamidation of specific glutamine residues to glutamic acid.</text>
</comment>
<dbReference type="EC" id="3.1.1.61" evidence="5"/>
<evidence type="ECO:0000256" key="5">
    <source>
        <dbReference type="HAMAP-Rule" id="MF_00099"/>
    </source>
</evidence>
<keyword evidence="2 5" id="KW-0145">Chemotaxis</keyword>
<dbReference type="HAMAP" id="MF_00099">
    <property type="entry name" value="CheB_chemtxs"/>
    <property type="match status" value="1"/>
</dbReference>
<dbReference type="Gene3D" id="3.40.50.2300">
    <property type="match status" value="1"/>
</dbReference>
<proteinExistence type="inferred from homology"/>
<protein>
    <recommendedName>
        <fullName evidence="5">Protein-glutamate methylesterase/protein-glutamine glutaminase</fullName>
        <ecNumber evidence="5">3.1.1.61</ecNumber>
        <ecNumber evidence="5">3.5.1.44</ecNumber>
    </recommendedName>
</protein>
<evidence type="ECO:0000256" key="4">
    <source>
        <dbReference type="ARBA" id="ARBA00048267"/>
    </source>
</evidence>
<dbReference type="InterPro" id="IPR011006">
    <property type="entry name" value="CheY-like_superfamily"/>
</dbReference>
<keyword evidence="11" id="KW-1185">Reference proteome</keyword>
<comment type="domain">
    <text evidence="5">Contains a C-terminal catalytic domain, and an N-terminal region which modulates catalytic activity.</text>
</comment>
<evidence type="ECO:0000256" key="6">
    <source>
        <dbReference type="PROSITE-ProRule" id="PRU00050"/>
    </source>
</evidence>
<comment type="catalytic activity">
    <reaction evidence="4 5">
        <text>[protein]-L-glutamate 5-O-methyl ester + H2O = L-glutamyl-[protein] + methanol + H(+)</text>
        <dbReference type="Rhea" id="RHEA:23236"/>
        <dbReference type="Rhea" id="RHEA-COMP:10208"/>
        <dbReference type="Rhea" id="RHEA-COMP:10311"/>
        <dbReference type="ChEBI" id="CHEBI:15377"/>
        <dbReference type="ChEBI" id="CHEBI:15378"/>
        <dbReference type="ChEBI" id="CHEBI:17790"/>
        <dbReference type="ChEBI" id="CHEBI:29973"/>
        <dbReference type="ChEBI" id="CHEBI:82795"/>
        <dbReference type="EC" id="3.1.1.61"/>
    </reaction>
</comment>
<dbReference type="Proteomes" id="UP001209535">
    <property type="component" value="Unassembled WGS sequence"/>
</dbReference>
<dbReference type="SMART" id="SM00448">
    <property type="entry name" value="REC"/>
    <property type="match status" value="1"/>
</dbReference>
<dbReference type="GO" id="GO:0032259">
    <property type="term" value="P:methylation"/>
    <property type="evidence" value="ECO:0007669"/>
    <property type="project" value="UniProtKB-KW"/>
</dbReference>
<feature type="modified residue" description="4-aspartylphosphate" evidence="5 7">
    <location>
        <position position="55"/>
    </location>
</feature>
<feature type="active site" evidence="5 6">
    <location>
        <position position="158"/>
    </location>
</feature>
<evidence type="ECO:0000256" key="1">
    <source>
        <dbReference type="ARBA" id="ARBA00022490"/>
    </source>
</evidence>
<comment type="similarity">
    <text evidence="5">Belongs to the CheB family.</text>
</comment>
<feature type="domain" description="Response regulatory" evidence="8">
    <location>
        <begin position="4"/>
        <end position="121"/>
    </location>
</feature>
<dbReference type="EMBL" id="JAOVQO010000001">
    <property type="protein sequence ID" value="MCU9846535.1"/>
    <property type="molecule type" value="Genomic_DNA"/>
</dbReference>
<evidence type="ECO:0000256" key="2">
    <source>
        <dbReference type="ARBA" id="ARBA00022500"/>
    </source>
</evidence>
<keyword evidence="10" id="KW-0489">Methyltransferase</keyword>
<evidence type="ECO:0000259" key="8">
    <source>
        <dbReference type="PROSITE" id="PS50110"/>
    </source>
</evidence>
<dbReference type="GO" id="GO:0008984">
    <property type="term" value="F:protein-glutamate methylesterase activity"/>
    <property type="evidence" value="ECO:0007669"/>
    <property type="project" value="UniProtKB-EC"/>
</dbReference>
<reference evidence="10 11" key="1">
    <citation type="submission" date="2022-10" db="EMBL/GenBank/DDBJ databases">
        <title>Defluviimonas sp. nov., isolated from ocean surface sediments.</title>
        <authorList>
            <person name="He W."/>
            <person name="Wang L."/>
            <person name="Zhang D.-F."/>
        </authorList>
    </citation>
    <scope>NUCLEOTIDE SEQUENCE [LARGE SCALE GENOMIC DNA]</scope>
    <source>
        <strain evidence="10 11">WL0024</strain>
    </source>
</reference>
<name>A0ABT2X3W3_9RHOB</name>
<dbReference type="InterPro" id="IPR035909">
    <property type="entry name" value="CheB_C"/>
</dbReference>
<dbReference type="Pfam" id="PF00072">
    <property type="entry name" value="Response_reg"/>
    <property type="match status" value="1"/>
</dbReference>
<dbReference type="Pfam" id="PF01339">
    <property type="entry name" value="CheB_methylest"/>
    <property type="match status" value="1"/>
</dbReference>
<dbReference type="PIRSF" id="PIRSF000876">
    <property type="entry name" value="RR_chemtxs_CheB"/>
    <property type="match status" value="1"/>
</dbReference>
<comment type="subcellular location">
    <subcellularLocation>
        <location evidence="5">Cytoplasm</location>
    </subcellularLocation>
</comment>
<keyword evidence="10" id="KW-0808">Transferase</keyword>
<dbReference type="Gene3D" id="3.40.50.180">
    <property type="entry name" value="Methylesterase CheB, C-terminal domain"/>
    <property type="match status" value="1"/>
</dbReference>
<feature type="active site" evidence="5 6">
    <location>
        <position position="279"/>
    </location>
</feature>
<evidence type="ECO:0000256" key="7">
    <source>
        <dbReference type="PROSITE-ProRule" id="PRU00169"/>
    </source>
</evidence>
<dbReference type="InterPro" id="IPR001789">
    <property type="entry name" value="Sig_transdc_resp-reg_receiver"/>
</dbReference>
<gene>
    <name evidence="5 10" type="primary">cheB</name>
    <name evidence="10" type="ORF">OEZ60_00760</name>
</gene>
<dbReference type="PROSITE" id="PS50122">
    <property type="entry name" value="CHEB"/>
    <property type="match status" value="1"/>
</dbReference>
<dbReference type="EC" id="3.5.1.44" evidence="5"/>
<organism evidence="10 11">
    <name type="scientific">Albidovulum salinarum</name>
    <dbReference type="NCBI Taxonomy" id="2984153"/>
    <lineage>
        <taxon>Bacteria</taxon>
        <taxon>Pseudomonadati</taxon>
        <taxon>Pseudomonadota</taxon>
        <taxon>Alphaproteobacteria</taxon>
        <taxon>Rhodobacterales</taxon>
        <taxon>Paracoccaceae</taxon>
        <taxon>Albidovulum</taxon>
    </lineage>
</organism>